<proteinExistence type="predicted"/>
<feature type="region of interest" description="Disordered" evidence="1">
    <location>
        <begin position="56"/>
        <end position="114"/>
    </location>
</feature>
<comment type="caution">
    <text evidence="2">The sequence shown here is derived from an EMBL/GenBank/DDBJ whole genome shotgun (WGS) entry which is preliminary data.</text>
</comment>
<evidence type="ECO:0000256" key="1">
    <source>
        <dbReference type="SAM" id="MobiDB-lite"/>
    </source>
</evidence>
<feature type="compositionally biased region" description="Polar residues" evidence="1">
    <location>
        <begin position="78"/>
        <end position="90"/>
    </location>
</feature>
<gene>
    <name evidence="2" type="ORF">GSLYS_00013954001</name>
</gene>
<dbReference type="AlphaFoldDB" id="A0AAV2I4X9"/>
<dbReference type="EMBL" id="CAXITT010000376">
    <property type="protein sequence ID" value="CAL1540305.1"/>
    <property type="molecule type" value="Genomic_DNA"/>
</dbReference>
<feature type="non-terminal residue" evidence="2">
    <location>
        <position position="1"/>
    </location>
</feature>
<name>A0AAV2I4X9_LYMST</name>
<evidence type="ECO:0000313" key="3">
    <source>
        <dbReference type="Proteomes" id="UP001497497"/>
    </source>
</evidence>
<reference evidence="2 3" key="1">
    <citation type="submission" date="2024-04" db="EMBL/GenBank/DDBJ databases">
        <authorList>
            <consortium name="Genoscope - CEA"/>
            <person name="William W."/>
        </authorList>
    </citation>
    <scope>NUCLEOTIDE SEQUENCE [LARGE SCALE GENOMIC DNA]</scope>
</reference>
<accession>A0AAV2I4X9</accession>
<sequence length="114" mass="12260">GSACTQISFDWYKPSASSTGRVTETVYRATQNALFRQVADSKNNSAVWARIATGPNDHANTSLYESNVHGHRSKENDLQPSSGSSKNVTYSFKGADASNGNCDVFQKNGGHEGD</sequence>
<protein>
    <submittedName>
        <fullName evidence="2">Uncharacterized protein</fullName>
    </submittedName>
</protein>
<keyword evidence="3" id="KW-1185">Reference proteome</keyword>
<evidence type="ECO:0000313" key="2">
    <source>
        <dbReference type="EMBL" id="CAL1540305.1"/>
    </source>
</evidence>
<dbReference type="Proteomes" id="UP001497497">
    <property type="component" value="Unassembled WGS sequence"/>
</dbReference>
<feature type="non-terminal residue" evidence="2">
    <location>
        <position position="114"/>
    </location>
</feature>
<organism evidence="2 3">
    <name type="scientific">Lymnaea stagnalis</name>
    <name type="common">Great pond snail</name>
    <name type="synonym">Helix stagnalis</name>
    <dbReference type="NCBI Taxonomy" id="6523"/>
    <lineage>
        <taxon>Eukaryota</taxon>
        <taxon>Metazoa</taxon>
        <taxon>Spiralia</taxon>
        <taxon>Lophotrochozoa</taxon>
        <taxon>Mollusca</taxon>
        <taxon>Gastropoda</taxon>
        <taxon>Heterobranchia</taxon>
        <taxon>Euthyneura</taxon>
        <taxon>Panpulmonata</taxon>
        <taxon>Hygrophila</taxon>
        <taxon>Lymnaeoidea</taxon>
        <taxon>Lymnaeidae</taxon>
        <taxon>Lymnaea</taxon>
    </lineage>
</organism>